<feature type="binding site" evidence="4">
    <location>
        <position position="108"/>
    </location>
    <ligand>
        <name>(6R)-10-formyltetrahydrofolate</name>
        <dbReference type="ChEBI" id="CHEBI:195366"/>
    </ligand>
</feature>
<sequence>MRVLNVVVLISGSGTNLHALLQAAEHADYPARVIAVGADRDADGLLFAEERGIPTFTVPFASFPDRAAWGDELAAAIAAWEPDLVVLSGFMRLLPPRAVQAFAPRIVNTHPAYLPEFPGAHAVRDAIAAGATSSGASIIVVDTGVDTGPVLAQERVPVEPGDTEHTLHERIKVVERRLLVDTVRAISLGTIDLKELSPA</sequence>
<comment type="catalytic activity">
    <reaction evidence="4">
        <text>N(1)-(5-phospho-beta-D-ribosyl)glycinamide + (6R)-10-formyltetrahydrofolate = N(2)-formyl-N(1)-(5-phospho-beta-D-ribosyl)glycinamide + (6S)-5,6,7,8-tetrahydrofolate + H(+)</text>
        <dbReference type="Rhea" id="RHEA:15053"/>
        <dbReference type="ChEBI" id="CHEBI:15378"/>
        <dbReference type="ChEBI" id="CHEBI:57453"/>
        <dbReference type="ChEBI" id="CHEBI:143788"/>
        <dbReference type="ChEBI" id="CHEBI:147286"/>
        <dbReference type="ChEBI" id="CHEBI:195366"/>
        <dbReference type="EC" id="2.1.2.2"/>
    </reaction>
</comment>
<dbReference type="InterPro" id="IPR002376">
    <property type="entry name" value="Formyl_transf_N"/>
</dbReference>
<accession>A0A2S5VVC4</accession>
<dbReference type="UniPathway" id="UPA00074">
    <property type="reaction ID" value="UER00126"/>
</dbReference>
<evidence type="ECO:0000313" key="6">
    <source>
        <dbReference type="EMBL" id="PPF68877.1"/>
    </source>
</evidence>
<feature type="binding site" evidence="4">
    <location>
        <begin position="91"/>
        <end position="94"/>
    </location>
    <ligand>
        <name>(6R)-10-formyltetrahydrofolate</name>
        <dbReference type="ChEBI" id="CHEBI:195366"/>
    </ligand>
</feature>
<dbReference type="GO" id="GO:0005829">
    <property type="term" value="C:cytosol"/>
    <property type="evidence" value="ECO:0007669"/>
    <property type="project" value="TreeGrafter"/>
</dbReference>
<dbReference type="Proteomes" id="UP000239241">
    <property type="component" value="Unassembled WGS sequence"/>
</dbReference>
<comment type="pathway">
    <text evidence="1 4">Purine metabolism; IMP biosynthesis via de novo pathway; N(2)-formyl-N(1)-(5-phospho-D-ribosyl)glycinamide from N(1)-(5-phospho-D-ribosyl)glycinamide (10-formyl THF route): step 1/1.</text>
</comment>
<comment type="function">
    <text evidence="4">Catalyzes the transfer of a formyl group from 10-formyltetrahydrofolate to 5-phospho-ribosyl-glycinamide (GAR), producing 5-phospho-ribosyl-N-formylglycinamide (FGAR) and tetrahydrofolate.</text>
</comment>
<dbReference type="Pfam" id="PF00551">
    <property type="entry name" value="Formyl_trans_N"/>
    <property type="match status" value="1"/>
</dbReference>
<dbReference type="GO" id="GO:0006189">
    <property type="term" value="P:'de novo' IMP biosynthetic process"/>
    <property type="evidence" value="ECO:0007669"/>
    <property type="project" value="UniProtKB-UniRule"/>
</dbReference>
<comment type="caution">
    <text evidence="6">The sequence shown here is derived from an EMBL/GenBank/DDBJ whole genome shotgun (WGS) entry which is preliminary data.</text>
</comment>
<feature type="binding site" evidence="4">
    <location>
        <position position="66"/>
    </location>
    <ligand>
        <name>(6R)-10-formyltetrahydrofolate</name>
        <dbReference type="ChEBI" id="CHEBI:195366"/>
    </ligand>
</feature>
<comment type="similarity">
    <text evidence="4">Belongs to the GART family.</text>
</comment>
<dbReference type="PANTHER" id="PTHR43369">
    <property type="entry name" value="PHOSPHORIBOSYLGLYCINAMIDE FORMYLTRANSFERASE"/>
    <property type="match status" value="1"/>
</dbReference>
<dbReference type="CDD" id="cd08645">
    <property type="entry name" value="FMT_core_GART"/>
    <property type="match status" value="1"/>
</dbReference>
<dbReference type="InterPro" id="IPR004607">
    <property type="entry name" value="GART"/>
</dbReference>
<dbReference type="Gene3D" id="3.40.50.170">
    <property type="entry name" value="Formyl transferase, N-terminal domain"/>
    <property type="match status" value="1"/>
</dbReference>
<dbReference type="AlphaFoldDB" id="A0A2S5VVC4"/>
<evidence type="ECO:0000313" key="7">
    <source>
        <dbReference type="Proteomes" id="UP000239241"/>
    </source>
</evidence>
<gene>
    <name evidence="4" type="primary">purN</name>
    <name evidence="6" type="ORF">C5E16_06325</name>
</gene>
<feature type="active site" description="Proton donor" evidence="4">
    <location>
        <position position="110"/>
    </location>
</feature>
<keyword evidence="2 4" id="KW-0808">Transferase</keyword>
<dbReference type="SUPFAM" id="SSF53328">
    <property type="entry name" value="Formyltransferase"/>
    <property type="match status" value="1"/>
</dbReference>
<keyword evidence="3 4" id="KW-0658">Purine biosynthesis</keyword>
<dbReference type="HAMAP" id="MF_01930">
    <property type="entry name" value="PurN"/>
    <property type="match status" value="1"/>
</dbReference>
<evidence type="ECO:0000256" key="2">
    <source>
        <dbReference type="ARBA" id="ARBA00022679"/>
    </source>
</evidence>
<dbReference type="NCBIfam" id="TIGR00639">
    <property type="entry name" value="PurN"/>
    <property type="match status" value="1"/>
</dbReference>
<feature type="site" description="Raises pKa of active site His" evidence="4">
    <location>
        <position position="146"/>
    </location>
</feature>
<dbReference type="OrthoDB" id="9806170at2"/>
<evidence type="ECO:0000259" key="5">
    <source>
        <dbReference type="Pfam" id="PF00551"/>
    </source>
</evidence>
<proteinExistence type="inferred from homology"/>
<dbReference type="EMBL" id="PSXY01000007">
    <property type="protein sequence ID" value="PPF68877.1"/>
    <property type="molecule type" value="Genomic_DNA"/>
</dbReference>
<protein>
    <recommendedName>
        <fullName evidence="4">Phosphoribosylglycinamide formyltransferase</fullName>
        <ecNumber evidence="4">2.1.2.2</ecNumber>
    </recommendedName>
    <alternativeName>
        <fullName evidence="4">5'-phosphoribosylglycinamide transformylase</fullName>
    </alternativeName>
    <alternativeName>
        <fullName evidence="4">GAR transformylase</fullName>
        <shortName evidence="4">GART</shortName>
    </alternativeName>
</protein>
<organism evidence="6 7">
    <name type="scientific">Clavibacter michiganensis</name>
    <dbReference type="NCBI Taxonomy" id="28447"/>
    <lineage>
        <taxon>Bacteria</taxon>
        <taxon>Bacillati</taxon>
        <taxon>Actinomycetota</taxon>
        <taxon>Actinomycetes</taxon>
        <taxon>Micrococcales</taxon>
        <taxon>Microbacteriaceae</taxon>
        <taxon>Clavibacter</taxon>
    </lineage>
</organism>
<evidence type="ECO:0000256" key="4">
    <source>
        <dbReference type="HAMAP-Rule" id="MF_01930"/>
    </source>
</evidence>
<dbReference type="PANTHER" id="PTHR43369:SF2">
    <property type="entry name" value="PHOSPHORIBOSYLGLYCINAMIDE FORMYLTRANSFERASE"/>
    <property type="match status" value="1"/>
</dbReference>
<dbReference type="InterPro" id="IPR036477">
    <property type="entry name" value="Formyl_transf_N_sf"/>
</dbReference>
<dbReference type="EC" id="2.1.2.2" evidence="4"/>
<evidence type="ECO:0000256" key="1">
    <source>
        <dbReference type="ARBA" id="ARBA00005054"/>
    </source>
</evidence>
<feature type="domain" description="Formyl transferase N-terminal" evidence="5">
    <location>
        <begin position="5"/>
        <end position="182"/>
    </location>
</feature>
<evidence type="ECO:0000256" key="3">
    <source>
        <dbReference type="ARBA" id="ARBA00022755"/>
    </source>
</evidence>
<dbReference type="GO" id="GO:0004644">
    <property type="term" value="F:phosphoribosylglycinamide formyltransferase activity"/>
    <property type="evidence" value="ECO:0007669"/>
    <property type="project" value="UniProtKB-UniRule"/>
</dbReference>
<reference evidence="6 7" key="1">
    <citation type="submission" date="2018-02" db="EMBL/GenBank/DDBJ databases">
        <title>Bacteriophage NCPPB3778 and a type I-E CRISPR drive the evolution of the US Biological Select Agent, Rathayibacter toxicus.</title>
        <authorList>
            <person name="Davis E.W.II."/>
            <person name="Tabima J.F."/>
            <person name="Weisberg A.J."/>
            <person name="Lopes L.D."/>
            <person name="Wiseman M.S."/>
            <person name="Wiseman M.S."/>
            <person name="Pupko T."/>
            <person name="Belcher M.S."/>
            <person name="Sechler A.J."/>
            <person name="Tancos M.A."/>
            <person name="Schroeder B.K."/>
            <person name="Murray T.D."/>
            <person name="Luster D.G."/>
            <person name="Schneider W.L."/>
            <person name="Rogers E."/>
            <person name="Andreote F.D."/>
            <person name="Grunwald N.J."/>
            <person name="Putnam M.L."/>
            <person name="Chang J.H."/>
        </authorList>
    </citation>
    <scope>NUCLEOTIDE SEQUENCE [LARGE SCALE GENOMIC DNA]</scope>
    <source>
        <strain evidence="6 7">AY1B3</strain>
    </source>
</reference>
<name>A0A2S5VVC4_9MICO</name>
<feature type="binding site" evidence="4">
    <location>
        <begin position="14"/>
        <end position="16"/>
    </location>
    <ligand>
        <name>N(1)-(5-phospho-beta-D-ribosyl)glycinamide</name>
        <dbReference type="ChEBI" id="CHEBI:143788"/>
    </ligand>
</feature>